<accession>A0ACD3Z9S0</accession>
<sequence length="599" mass="66438">MSTTMPPLSFLQSYAGSFSFAGGATRANVGGVRGNEHLSRALEEVDGLFAGMKYLDATDPLHTTARPNSVPDDDLALELEALCRAASSRQPTSPQSDQEIAWSSVRDVRDGMQCHWRHFVKVSHDLDMPIINRLRDKYKDAKGLREAGVFAFRNTLTSPSPNNLEEIFAFCSLSYVVSCLLHARGRFEKTEILAGITIWLNAIKIPEEREIFRDLARTLWPEARTHLHSFDMDISPLAQQSMATLRGGCYPQYPIAGLGPLPSSFAPSHTSTPLPSISGSSLQASGFQTAEFSPYGLPPANLFSEEKVEDLIRVTEATRGEMHFNTLDSLPFDPSTLISNSCDDTGTDHFTGTGGGQIPDTNSRQGHFPNTGQPQFPDASYSQDTDCSQFFGLNHGTFPGPSLSSIPTSNFPQQPATSGPLDILQILRDTGTFEAVLKYCRENGNFWYDLSGCGAISKDIGLLFKWTRARDGEEQRIYKQYLAQLVSEKDTKDAPSRGIVSVVEAFVKIGYLQNTSEVKDYMTRIAKALFHDAVAHNEFMAWILPQEGYPCPTCGRVFPRKWNMQRHCEDVHNQRVWTERGQQRRGRACNVRGTVALEG</sequence>
<evidence type="ECO:0000313" key="1">
    <source>
        <dbReference type="EMBL" id="UPK97837.1"/>
    </source>
</evidence>
<evidence type="ECO:0000313" key="2">
    <source>
        <dbReference type="Proteomes" id="UP000830768"/>
    </source>
</evidence>
<organism evidence="1 2">
    <name type="scientific">Fusarium solani subsp. cucurbitae</name>
    <name type="common">Neocosmosporum cucurbitae</name>
    <dbReference type="NCBI Taxonomy" id="2747967"/>
    <lineage>
        <taxon>Eukaryota</taxon>
        <taxon>Fungi</taxon>
        <taxon>Dikarya</taxon>
        <taxon>Ascomycota</taxon>
        <taxon>Pezizomycotina</taxon>
        <taxon>Sordariomycetes</taxon>
        <taxon>Hypocreomycetidae</taxon>
        <taxon>Hypocreales</taxon>
        <taxon>Nectriaceae</taxon>
        <taxon>Fusarium</taxon>
        <taxon>Fusarium solani species complex</taxon>
    </lineage>
</organism>
<gene>
    <name evidence="1" type="ORF">LCI18_008772</name>
</gene>
<proteinExistence type="predicted"/>
<dbReference type="Proteomes" id="UP000830768">
    <property type="component" value="Chromosome 8"/>
</dbReference>
<dbReference type="EMBL" id="CP090036">
    <property type="protein sequence ID" value="UPK97837.1"/>
    <property type="molecule type" value="Genomic_DNA"/>
</dbReference>
<keyword evidence="2" id="KW-1185">Reference proteome</keyword>
<reference evidence="1" key="1">
    <citation type="submission" date="2021-11" db="EMBL/GenBank/DDBJ databases">
        <title>Fusarium solani-melongenae Genome sequencing and assembly.</title>
        <authorList>
            <person name="Xie S."/>
            <person name="Huang L."/>
            <person name="Zhang X."/>
        </authorList>
    </citation>
    <scope>NUCLEOTIDE SEQUENCE</scope>
    <source>
        <strain evidence="1">CRI 24-3</strain>
    </source>
</reference>
<name>A0ACD3Z9S0_FUSSC</name>
<protein>
    <submittedName>
        <fullName evidence="1">Uncharacterized protein</fullName>
    </submittedName>
</protein>